<dbReference type="RefSeq" id="WP_344963309.1">
    <property type="nucleotide sequence ID" value="NZ_BAABDS010000014.1"/>
</dbReference>
<dbReference type="InterPro" id="IPR036526">
    <property type="entry name" value="C-N_Hydrolase_sf"/>
</dbReference>
<evidence type="ECO:0008006" key="3">
    <source>
        <dbReference type="Google" id="ProtNLM"/>
    </source>
</evidence>
<dbReference type="Proteomes" id="UP001501479">
    <property type="component" value="Unassembled WGS sequence"/>
</dbReference>
<comment type="caution">
    <text evidence="1">The sequence shown here is derived from an EMBL/GenBank/DDBJ whole genome shotgun (WGS) entry which is preliminary data.</text>
</comment>
<protein>
    <recommendedName>
        <fullName evidence="3">CN hydrolase domain-containing protein</fullName>
    </recommendedName>
</protein>
<accession>A0ABP7DIZ6</accession>
<proteinExistence type="predicted"/>
<sequence>MVLSLGFDCNNDIIDSWGSFCSTVEDDIAILRTIGEFIRAVLVGSQDWTTFGQSLVAKAGYRGIRTTAYKRQIGLITTPESISGVGAQVSGWITGLISKLLKWPGISINDHGYKWPSLWKIDSVYRLIDDRLSLLKEAYCSLSGMPSLLERQELDWKKDKKTLSVVMVQSKMPRKEGFSSFGFLLEDAQYRAKHRKHIASVAELVLKHLEVQKENTGEDRRKYDADLIIWPELAVHNEDLDVLVALSRKTKAIVFAGLGFIHQDGIEGPNNCAVWIVPTKHRSSQREIIRLQGKCNMMADEKEKIKPWRPYQLLLELVHPAFKDEKGFVLTGSICFDATDISLSADLRDKSNAYLVSALNQDVNTFDSMVEALHYHMYQHVVLVNSGEFGGSFAKAPYKDAHKRLIAHVHGNNQVSINTFEMNMFDFRRDSVGKSMQSELKKKTAPAGVKYISH</sequence>
<gene>
    <name evidence="1" type="ORF">GCM10022421_11780</name>
</gene>
<name>A0ABP7DIZ6_9GAMM</name>
<dbReference type="EMBL" id="BAABDS010000014">
    <property type="protein sequence ID" value="GAA3706344.1"/>
    <property type="molecule type" value="Genomic_DNA"/>
</dbReference>
<evidence type="ECO:0000313" key="1">
    <source>
        <dbReference type="EMBL" id="GAA3706344.1"/>
    </source>
</evidence>
<dbReference type="SUPFAM" id="SSF56317">
    <property type="entry name" value="Carbon-nitrogen hydrolase"/>
    <property type="match status" value="1"/>
</dbReference>
<organism evidence="1 2">
    <name type="scientific">Oceanisphaera sediminis</name>
    <dbReference type="NCBI Taxonomy" id="981381"/>
    <lineage>
        <taxon>Bacteria</taxon>
        <taxon>Pseudomonadati</taxon>
        <taxon>Pseudomonadota</taxon>
        <taxon>Gammaproteobacteria</taxon>
        <taxon>Aeromonadales</taxon>
        <taxon>Aeromonadaceae</taxon>
        <taxon>Oceanisphaera</taxon>
    </lineage>
</organism>
<dbReference type="Gene3D" id="3.60.110.10">
    <property type="entry name" value="Carbon-nitrogen hydrolase"/>
    <property type="match status" value="1"/>
</dbReference>
<reference evidence="2" key="1">
    <citation type="journal article" date="2019" name="Int. J. Syst. Evol. Microbiol.">
        <title>The Global Catalogue of Microorganisms (GCM) 10K type strain sequencing project: providing services to taxonomists for standard genome sequencing and annotation.</title>
        <authorList>
            <consortium name="The Broad Institute Genomics Platform"/>
            <consortium name="The Broad Institute Genome Sequencing Center for Infectious Disease"/>
            <person name="Wu L."/>
            <person name="Ma J."/>
        </authorList>
    </citation>
    <scope>NUCLEOTIDE SEQUENCE [LARGE SCALE GENOMIC DNA]</scope>
    <source>
        <strain evidence="2">JCM 17329</strain>
    </source>
</reference>
<keyword evidence="2" id="KW-1185">Reference proteome</keyword>
<evidence type="ECO:0000313" key="2">
    <source>
        <dbReference type="Proteomes" id="UP001501479"/>
    </source>
</evidence>